<name>A0A3N4JVT1_9PEZI</name>
<reference evidence="2 3" key="1">
    <citation type="journal article" date="2018" name="Nat. Ecol. Evol.">
        <title>Pezizomycetes genomes reveal the molecular basis of ectomycorrhizal truffle lifestyle.</title>
        <authorList>
            <person name="Murat C."/>
            <person name="Payen T."/>
            <person name="Noel B."/>
            <person name="Kuo A."/>
            <person name="Morin E."/>
            <person name="Chen J."/>
            <person name="Kohler A."/>
            <person name="Krizsan K."/>
            <person name="Balestrini R."/>
            <person name="Da Silva C."/>
            <person name="Montanini B."/>
            <person name="Hainaut M."/>
            <person name="Levati E."/>
            <person name="Barry K.W."/>
            <person name="Belfiori B."/>
            <person name="Cichocki N."/>
            <person name="Clum A."/>
            <person name="Dockter R.B."/>
            <person name="Fauchery L."/>
            <person name="Guy J."/>
            <person name="Iotti M."/>
            <person name="Le Tacon F."/>
            <person name="Lindquist E.A."/>
            <person name="Lipzen A."/>
            <person name="Malagnac F."/>
            <person name="Mello A."/>
            <person name="Molinier V."/>
            <person name="Miyauchi S."/>
            <person name="Poulain J."/>
            <person name="Riccioni C."/>
            <person name="Rubini A."/>
            <person name="Sitrit Y."/>
            <person name="Splivallo R."/>
            <person name="Traeger S."/>
            <person name="Wang M."/>
            <person name="Zifcakova L."/>
            <person name="Wipf D."/>
            <person name="Zambonelli A."/>
            <person name="Paolocci F."/>
            <person name="Nowrousian M."/>
            <person name="Ottonello S."/>
            <person name="Baldrian P."/>
            <person name="Spatafora J.W."/>
            <person name="Henrissat B."/>
            <person name="Nagy L.G."/>
            <person name="Aury J.M."/>
            <person name="Wincker P."/>
            <person name="Grigoriev I.V."/>
            <person name="Bonfante P."/>
            <person name="Martin F.M."/>
        </authorList>
    </citation>
    <scope>NUCLEOTIDE SEQUENCE [LARGE SCALE GENOMIC DNA]</scope>
    <source>
        <strain evidence="2 3">120613-1</strain>
    </source>
</reference>
<protein>
    <submittedName>
        <fullName evidence="2">Uncharacterized protein</fullName>
    </submittedName>
</protein>
<organism evidence="2 3">
    <name type="scientific">Choiromyces venosus 120613-1</name>
    <dbReference type="NCBI Taxonomy" id="1336337"/>
    <lineage>
        <taxon>Eukaryota</taxon>
        <taxon>Fungi</taxon>
        <taxon>Dikarya</taxon>
        <taxon>Ascomycota</taxon>
        <taxon>Pezizomycotina</taxon>
        <taxon>Pezizomycetes</taxon>
        <taxon>Pezizales</taxon>
        <taxon>Tuberaceae</taxon>
        <taxon>Choiromyces</taxon>
    </lineage>
</organism>
<accession>A0A3N4JVT1</accession>
<feature type="chain" id="PRO_5018179325" evidence="1">
    <location>
        <begin position="17"/>
        <end position="75"/>
    </location>
</feature>
<evidence type="ECO:0000256" key="1">
    <source>
        <dbReference type="SAM" id="SignalP"/>
    </source>
</evidence>
<dbReference type="EMBL" id="ML120367">
    <property type="protein sequence ID" value="RPB02476.1"/>
    <property type="molecule type" value="Genomic_DNA"/>
</dbReference>
<dbReference type="AlphaFoldDB" id="A0A3N4JVT1"/>
<sequence length="75" mass="8407">MIPLLLLSHLIRMGVTLVEVMVADRGELGEKPIKQRLIIAQNTLLVYGTSLSRTLVRKKPARPAQHSPRASYRCT</sequence>
<evidence type="ECO:0000313" key="3">
    <source>
        <dbReference type="Proteomes" id="UP000276215"/>
    </source>
</evidence>
<feature type="signal peptide" evidence="1">
    <location>
        <begin position="1"/>
        <end position="16"/>
    </location>
</feature>
<proteinExistence type="predicted"/>
<keyword evidence="3" id="KW-1185">Reference proteome</keyword>
<keyword evidence="1" id="KW-0732">Signal</keyword>
<dbReference type="Proteomes" id="UP000276215">
    <property type="component" value="Unassembled WGS sequence"/>
</dbReference>
<gene>
    <name evidence="2" type="ORF">L873DRAFT_405591</name>
</gene>
<evidence type="ECO:0000313" key="2">
    <source>
        <dbReference type="EMBL" id="RPB02476.1"/>
    </source>
</evidence>